<feature type="transmembrane region" description="Helical" evidence="6">
    <location>
        <begin position="94"/>
        <end position="118"/>
    </location>
</feature>
<dbReference type="RefSeq" id="WP_193902441.1">
    <property type="nucleotide sequence ID" value="NZ_CP063450.1"/>
</dbReference>
<dbReference type="GO" id="GO:0140359">
    <property type="term" value="F:ABC-type transporter activity"/>
    <property type="evidence" value="ECO:0007669"/>
    <property type="project" value="InterPro"/>
</dbReference>
<evidence type="ECO:0000256" key="7">
    <source>
        <dbReference type="SAM" id="MobiDB-lite"/>
    </source>
</evidence>
<dbReference type="InterPro" id="IPR052902">
    <property type="entry name" value="ABC-2_transporter"/>
</dbReference>
<accession>A0A7M2XJ14</accession>
<dbReference type="PIRSF" id="PIRSF006648">
    <property type="entry name" value="DrrB"/>
    <property type="match status" value="1"/>
</dbReference>
<keyword evidence="4 6" id="KW-0472">Membrane</keyword>
<feature type="transmembrane region" description="Helical" evidence="6">
    <location>
        <begin position="177"/>
        <end position="199"/>
    </location>
</feature>
<gene>
    <name evidence="9" type="ORF">INP59_17460</name>
</gene>
<evidence type="ECO:0000256" key="3">
    <source>
        <dbReference type="ARBA" id="ARBA00022989"/>
    </source>
</evidence>
<organism evidence="9 10">
    <name type="scientific">Rhodococcus pyridinivorans</name>
    <dbReference type="NCBI Taxonomy" id="103816"/>
    <lineage>
        <taxon>Bacteria</taxon>
        <taxon>Bacillati</taxon>
        <taxon>Actinomycetota</taxon>
        <taxon>Actinomycetes</taxon>
        <taxon>Mycobacteriales</taxon>
        <taxon>Nocardiaceae</taxon>
        <taxon>Rhodococcus</taxon>
    </lineage>
</organism>
<dbReference type="GO" id="GO:0043190">
    <property type="term" value="C:ATP-binding cassette (ABC) transporter complex"/>
    <property type="evidence" value="ECO:0007669"/>
    <property type="project" value="InterPro"/>
</dbReference>
<dbReference type="Proteomes" id="UP000593818">
    <property type="component" value="Chromosome"/>
</dbReference>
<dbReference type="InterPro" id="IPR013525">
    <property type="entry name" value="ABC2_TM"/>
</dbReference>
<keyword evidence="3 6" id="KW-1133">Transmembrane helix</keyword>
<feature type="transmembrane region" description="Helical" evidence="6">
    <location>
        <begin position="268"/>
        <end position="286"/>
    </location>
</feature>
<keyword evidence="5" id="KW-0046">Antibiotic resistance</keyword>
<protein>
    <recommendedName>
        <fullName evidence="6">Transport permease protein</fullName>
    </recommendedName>
</protein>
<dbReference type="PROSITE" id="PS51012">
    <property type="entry name" value="ABC_TM2"/>
    <property type="match status" value="1"/>
</dbReference>
<keyword evidence="10" id="KW-1185">Reference proteome</keyword>
<evidence type="ECO:0000256" key="5">
    <source>
        <dbReference type="ARBA" id="ARBA00023251"/>
    </source>
</evidence>
<dbReference type="PANTHER" id="PTHR43027">
    <property type="entry name" value="DOXORUBICIN RESISTANCE ABC TRANSPORTER PERMEASE PROTEIN DRRC-RELATED"/>
    <property type="match status" value="1"/>
</dbReference>
<dbReference type="AlphaFoldDB" id="A0A7M2XJ14"/>
<feature type="compositionally biased region" description="Polar residues" evidence="7">
    <location>
        <begin position="1"/>
        <end position="11"/>
    </location>
</feature>
<feature type="transmembrane region" description="Helical" evidence="6">
    <location>
        <begin position="211"/>
        <end position="234"/>
    </location>
</feature>
<name>A0A7M2XJ14_9NOCA</name>
<evidence type="ECO:0000256" key="1">
    <source>
        <dbReference type="ARBA" id="ARBA00004141"/>
    </source>
</evidence>
<keyword evidence="6" id="KW-0813">Transport</keyword>
<evidence type="ECO:0000256" key="6">
    <source>
        <dbReference type="RuleBase" id="RU361157"/>
    </source>
</evidence>
<feature type="region of interest" description="Disordered" evidence="7">
    <location>
        <begin position="1"/>
        <end position="27"/>
    </location>
</feature>
<evidence type="ECO:0000256" key="4">
    <source>
        <dbReference type="ARBA" id="ARBA00023136"/>
    </source>
</evidence>
<reference evidence="9 10" key="1">
    <citation type="submission" date="2020-10" db="EMBL/GenBank/DDBJ databases">
        <title>Whole genome sequence of oil-degrading bacteria Rhodococcus pyridinivorans strain 5Ap.</title>
        <authorList>
            <person name="Akhremchuk A.E."/>
            <person name="Valentovich L.N."/>
            <person name="Charniauskaya M.I."/>
            <person name="Bukliarevich H.A."/>
            <person name="Titok M.A."/>
        </authorList>
    </citation>
    <scope>NUCLEOTIDE SEQUENCE [LARGE SCALE GENOMIC DNA]</scope>
    <source>
        <strain evidence="9 10">5Ap</strain>
    </source>
</reference>
<evidence type="ECO:0000313" key="9">
    <source>
        <dbReference type="EMBL" id="QOV97705.1"/>
    </source>
</evidence>
<feature type="transmembrane region" description="Helical" evidence="6">
    <location>
        <begin position="152"/>
        <end position="171"/>
    </location>
</feature>
<evidence type="ECO:0000256" key="2">
    <source>
        <dbReference type="ARBA" id="ARBA00022692"/>
    </source>
</evidence>
<keyword evidence="2 6" id="KW-0812">Transmembrane</keyword>
<comment type="subcellular location">
    <subcellularLocation>
        <location evidence="6">Cell membrane</location>
        <topology evidence="6">Multi-pass membrane protein</topology>
    </subcellularLocation>
    <subcellularLocation>
        <location evidence="1">Membrane</location>
        <topology evidence="1">Multi-pass membrane protein</topology>
    </subcellularLocation>
</comment>
<dbReference type="EMBL" id="CP063450">
    <property type="protein sequence ID" value="QOV97705.1"/>
    <property type="molecule type" value="Genomic_DNA"/>
</dbReference>
<evidence type="ECO:0000313" key="10">
    <source>
        <dbReference type="Proteomes" id="UP000593818"/>
    </source>
</evidence>
<feature type="domain" description="ABC transmembrane type-2" evidence="8">
    <location>
        <begin position="62"/>
        <end position="289"/>
    </location>
</feature>
<dbReference type="GO" id="GO:0046677">
    <property type="term" value="P:response to antibiotic"/>
    <property type="evidence" value="ECO:0007669"/>
    <property type="project" value="UniProtKB-KW"/>
</dbReference>
<keyword evidence="6" id="KW-1003">Cell membrane</keyword>
<comment type="similarity">
    <text evidence="6">Belongs to the ABC-2 integral membrane protein family.</text>
</comment>
<dbReference type="PANTHER" id="PTHR43027:SF1">
    <property type="entry name" value="DOXORUBICIN RESISTANCE ABC TRANSPORTER PERMEASE PROTEIN DRRC-RELATED"/>
    <property type="match status" value="1"/>
</dbReference>
<proteinExistence type="inferred from homology"/>
<feature type="transmembrane region" description="Helical" evidence="6">
    <location>
        <begin position="62"/>
        <end position="82"/>
    </location>
</feature>
<dbReference type="InterPro" id="IPR000412">
    <property type="entry name" value="ABC_2_transport"/>
</dbReference>
<evidence type="ECO:0000259" key="8">
    <source>
        <dbReference type="PROSITE" id="PS51012"/>
    </source>
</evidence>
<dbReference type="Pfam" id="PF01061">
    <property type="entry name" value="ABC2_membrane"/>
    <property type="match status" value="1"/>
</dbReference>
<sequence length="293" mass="31641">MSETVETQQARARSRERAGTPGRAFAYPEPDRIRSESSLGVLWEHSRLQCGRLLLRWARDPATMIQALIYPALTLVMFRIVLGDSITAATGYSSIFGTVPMIVLVGAMFGSVVSAVGLRTERDSGLLSRFHTLPVHRSAGLVGRLMAEMVRVFVTSLVIFAAGMALGFRFTQGLGPTLLILVVPLIFGLGFAMMVTALATLPGRTPLVETVSILCTLLMFFNSGFVPVMAYPSWLQPVVANQPMSCAIDTMRALAMGGPVAEPFLKTVAWSVGMVAVFVVPAVVGYRRSAEQN</sequence>
<dbReference type="InterPro" id="IPR047817">
    <property type="entry name" value="ABC2_TM_bact-type"/>
</dbReference>